<feature type="signal peptide" evidence="2">
    <location>
        <begin position="1"/>
        <end position="19"/>
    </location>
</feature>
<dbReference type="EMBL" id="CADEPM010000009">
    <property type="protein sequence ID" value="CAB3409744.1"/>
    <property type="molecule type" value="Genomic_DNA"/>
</dbReference>
<keyword evidence="1" id="KW-1015">Disulfide bond</keyword>
<dbReference type="PROSITE" id="PS01186">
    <property type="entry name" value="EGF_2"/>
    <property type="match status" value="1"/>
</dbReference>
<reference evidence="4 5" key="1">
    <citation type="submission" date="2020-04" db="EMBL/GenBank/DDBJ databases">
        <authorList>
            <person name="Laetsch R D."/>
            <person name="Stevens L."/>
            <person name="Kumar S."/>
            <person name="Blaxter L. M."/>
        </authorList>
    </citation>
    <scope>NUCLEOTIDE SEQUENCE [LARGE SCALE GENOMIC DNA]</scope>
</reference>
<name>A0A8S1FDE1_9PELO</name>
<keyword evidence="2" id="KW-0732">Signal</keyword>
<dbReference type="OrthoDB" id="6130531at2759"/>
<comment type="caution">
    <text evidence="4">The sequence shown here is derived from an EMBL/GenBank/DDBJ whole genome shotgun (WGS) entry which is preliminary data.</text>
</comment>
<feature type="chain" id="PRO_5035946325" description="EGF-like domain-containing protein" evidence="2">
    <location>
        <begin position="20"/>
        <end position="246"/>
    </location>
</feature>
<dbReference type="InterPro" id="IPR000742">
    <property type="entry name" value="EGF"/>
</dbReference>
<evidence type="ECO:0000313" key="4">
    <source>
        <dbReference type="EMBL" id="CAB3409744.1"/>
    </source>
</evidence>
<accession>A0A8S1FDE1</accession>
<sequence length="246" mass="26982">MRLDAILVCTVLLILGCSAERPKVKDTLGNLLVRISDIPVGSCGGDSYFGLGIMEGSLEECDRWKVSNGSGDYEEHKCKTLRVHAEMQNGKCQCKNNWKGPICNDYNGCPEGHSLYGSVCTANVCQHGGELAVGKKEIECICPAPWDGRYCERLACWRKTTLAHQHRYRNNGDHCICGTHYTGENCDIVTSCLNNAKLENGVCNCQEGWHGELCEKRCPKGQVTCASSAVSVIGVMLLSWLCSKLL</sequence>
<dbReference type="PROSITE" id="PS50026">
    <property type="entry name" value="EGF_3"/>
    <property type="match status" value="1"/>
</dbReference>
<evidence type="ECO:0000259" key="3">
    <source>
        <dbReference type="PROSITE" id="PS50026"/>
    </source>
</evidence>
<organism evidence="4 5">
    <name type="scientific">Caenorhabditis bovis</name>
    <dbReference type="NCBI Taxonomy" id="2654633"/>
    <lineage>
        <taxon>Eukaryota</taxon>
        <taxon>Metazoa</taxon>
        <taxon>Ecdysozoa</taxon>
        <taxon>Nematoda</taxon>
        <taxon>Chromadorea</taxon>
        <taxon>Rhabditida</taxon>
        <taxon>Rhabditina</taxon>
        <taxon>Rhabditomorpha</taxon>
        <taxon>Rhabditoidea</taxon>
        <taxon>Rhabditidae</taxon>
        <taxon>Peloderinae</taxon>
        <taxon>Caenorhabditis</taxon>
    </lineage>
</organism>
<protein>
    <recommendedName>
        <fullName evidence="3">EGF-like domain-containing protein</fullName>
    </recommendedName>
</protein>
<keyword evidence="1" id="KW-0245">EGF-like domain</keyword>
<evidence type="ECO:0000256" key="2">
    <source>
        <dbReference type="SAM" id="SignalP"/>
    </source>
</evidence>
<evidence type="ECO:0000256" key="1">
    <source>
        <dbReference type="PROSITE-ProRule" id="PRU00076"/>
    </source>
</evidence>
<feature type="domain" description="EGF-like" evidence="3">
    <location>
        <begin position="116"/>
        <end position="152"/>
    </location>
</feature>
<dbReference type="SUPFAM" id="SSF57196">
    <property type="entry name" value="EGF/Laminin"/>
    <property type="match status" value="1"/>
</dbReference>
<dbReference type="PROSITE" id="PS51257">
    <property type="entry name" value="PROKAR_LIPOPROTEIN"/>
    <property type="match status" value="1"/>
</dbReference>
<dbReference type="SMART" id="SM00181">
    <property type="entry name" value="EGF"/>
    <property type="match status" value="3"/>
</dbReference>
<dbReference type="PROSITE" id="PS00022">
    <property type="entry name" value="EGF_1"/>
    <property type="match status" value="2"/>
</dbReference>
<comment type="caution">
    <text evidence="1">Lacks conserved residue(s) required for the propagation of feature annotation.</text>
</comment>
<dbReference type="AlphaFoldDB" id="A0A8S1FDE1"/>
<dbReference type="Gene3D" id="2.10.25.10">
    <property type="entry name" value="Laminin"/>
    <property type="match status" value="1"/>
</dbReference>
<keyword evidence="5" id="KW-1185">Reference proteome</keyword>
<dbReference type="Proteomes" id="UP000494206">
    <property type="component" value="Unassembled WGS sequence"/>
</dbReference>
<feature type="disulfide bond" evidence="1">
    <location>
        <begin position="142"/>
        <end position="151"/>
    </location>
</feature>
<evidence type="ECO:0000313" key="5">
    <source>
        <dbReference type="Proteomes" id="UP000494206"/>
    </source>
</evidence>
<gene>
    <name evidence="4" type="ORF">CBOVIS_LOCUS11359</name>
</gene>
<proteinExistence type="predicted"/>